<name>A0ACC0JZD0_CHOFU</name>
<sequence>MASSLSLLLLSFVCIVVTSDNLQVGTSINGSLAYSEVVKLSSVPLKIRTKNVFYTDENNRIIKRSVGRPLTRWMDELVKVAGSRWVQAAANQSNWRSMGEAYVQQ</sequence>
<dbReference type="Proteomes" id="UP001064048">
    <property type="component" value="Chromosome 12"/>
</dbReference>
<reference evidence="1 2" key="1">
    <citation type="journal article" date="2022" name="Genome Biol. Evol.">
        <title>The Spruce Budworm Genome: Reconstructing the Evolutionary History of Antifreeze Proteins.</title>
        <authorList>
            <person name="Beliveau C."/>
            <person name="Gagne P."/>
            <person name="Picq S."/>
            <person name="Vernygora O."/>
            <person name="Keeling C.I."/>
            <person name="Pinkney K."/>
            <person name="Doucet D."/>
            <person name="Wen F."/>
            <person name="Johnston J.S."/>
            <person name="Maaroufi H."/>
            <person name="Boyle B."/>
            <person name="Laroche J."/>
            <person name="Dewar K."/>
            <person name="Juretic N."/>
            <person name="Blackburn G."/>
            <person name="Nisole A."/>
            <person name="Brunet B."/>
            <person name="Brandao M."/>
            <person name="Lumley L."/>
            <person name="Duan J."/>
            <person name="Quan G."/>
            <person name="Lucarotti C.J."/>
            <person name="Roe A.D."/>
            <person name="Sperling F.A.H."/>
            <person name="Levesque R.C."/>
            <person name="Cusson M."/>
        </authorList>
    </citation>
    <scope>NUCLEOTIDE SEQUENCE [LARGE SCALE GENOMIC DNA]</scope>
    <source>
        <strain evidence="1">Glfc:IPQL:Cfum</strain>
    </source>
</reference>
<gene>
    <name evidence="1" type="ORF">MSG28_007805</name>
</gene>
<proteinExistence type="predicted"/>
<organism evidence="1 2">
    <name type="scientific">Choristoneura fumiferana</name>
    <name type="common">Spruce budworm moth</name>
    <name type="synonym">Archips fumiferana</name>
    <dbReference type="NCBI Taxonomy" id="7141"/>
    <lineage>
        <taxon>Eukaryota</taxon>
        <taxon>Metazoa</taxon>
        <taxon>Ecdysozoa</taxon>
        <taxon>Arthropoda</taxon>
        <taxon>Hexapoda</taxon>
        <taxon>Insecta</taxon>
        <taxon>Pterygota</taxon>
        <taxon>Neoptera</taxon>
        <taxon>Endopterygota</taxon>
        <taxon>Lepidoptera</taxon>
        <taxon>Glossata</taxon>
        <taxon>Ditrysia</taxon>
        <taxon>Tortricoidea</taxon>
        <taxon>Tortricidae</taxon>
        <taxon>Tortricinae</taxon>
        <taxon>Choristoneura</taxon>
    </lineage>
</organism>
<keyword evidence="2" id="KW-1185">Reference proteome</keyword>
<dbReference type="EMBL" id="CM046112">
    <property type="protein sequence ID" value="KAI8429308.1"/>
    <property type="molecule type" value="Genomic_DNA"/>
</dbReference>
<evidence type="ECO:0000313" key="2">
    <source>
        <dbReference type="Proteomes" id="UP001064048"/>
    </source>
</evidence>
<evidence type="ECO:0000313" key="1">
    <source>
        <dbReference type="EMBL" id="KAI8429308.1"/>
    </source>
</evidence>
<comment type="caution">
    <text evidence="1">The sequence shown here is derived from an EMBL/GenBank/DDBJ whole genome shotgun (WGS) entry which is preliminary data.</text>
</comment>
<protein>
    <submittedName>
        <fullName evidence="1">Uncharacterized protein</fullName>
    </submittedName>
</protein>
<accession>A0ACC0JZD0</accession>